<keyword evidence="2" id="KW-1185">Reference proteome</keyword>
<dbReference type="Proteomes" id="UP001240447">
    <property type="component" value="Unassembled WGS sequence"/>
</dbReference>
<reference evidence="1 2" key="1">
    <citation type="submission" date="2023-07" db="EMBL/GenBank/DDBJ databases">
        <title>Sequencing the genomes of 1000 actinobacteria strains.</title>
        <authorList>
            <person name="Klenk H.-P."/>
        </authorList>
    </citation>
    <scope>NUCLEOTIDE SEQUENCE [LARGE SCALE GENOMIC DNA]</scope>
    <source>
        <strain evidence="1 2">GD13</strain>
    </source>
</reference>
<dbReference type="RefSeq" id="WP_306825191.1">
    <property type="nucleotide sequence ID" value="NZ_JAUSQM010000001.1"/>
</dbReference>
<protein>
    <submittedName>
        <fullName evidence="1">Uncharacterized protein</fullName>
    </submittedName>
</protein>
<organism evidence="1 2">
    <name type="scientific">Nocardioides massiliensis</name>
    <dbReference type="NCBI Taxonomy" id="1325935"/>
    <lineage>
        <taxon>Bacteria</taxon>
        <taxon>Bacillati</taxon>
        <taxon>Actinomycetota</taxon>
        <taxon>Actinomycetes</taxon>
        <taxon>Propionibacteriales</taxon>
        <taxon>Nocardioidaceae</taxon>
        <taxon>Nocardioides</taxon>
    </lineage>
</organism>
<name>A0ABT9NQT1_9ACTN</name>
<dbReference type="EMBL" id="JAUSQM010000001">
    <property type="protein sequence ID" value="MDP9822791.1"/>
    <property type="molecule type" value="Genomic_DNA"/>
</dbReference>
<proteinExistence type="predicted"/>
<sequence>MTTTIAPPITRTELARTLPPIECEPWCHARDGHPENWAPEDQYCFSNGMVTPLSRYQMERYGPEGFFQNYLEVYLETFHGIAAVQLREDSTDKPIRMTAAEARTTALSLLLTAQVLDGQDTSAPEQSDVDAVRELLDLMETFSDNDQRARYLLTSNWLRDRGAIAGARLQATEATR</sequence>
<gene>
    <name evidence="1" type="ORF">J2S59_002600</name>
</gene>
<accession>A0ABT9NQT1</accession>
<comment type="caution">
    <text evidence="1">The sequence shown here is derived from an EMBL/GenBank/DDBJ whole genome shotgun (WGS) entry which is preliminary data.</text>
</comment>
<evidence type="ECO:0000313" key="2">
    <source>
        <dbReference type="Proteomes" id="UP001240447"/>
    </source>
</evidence>
<evidence type="ECO:0000313" key="1">
    <source>
        <dbReference type="EMBL" id="MDP9822791.1"/>
    </source>
</evidence>